<feature type="binding site" evidence="11">
    <location>
        <position position="260"/>
    </location>
    <ligand>
        <name>substrate</name>
    </ligand>
</feature>
<feature type="binding site" evidence="12">
    <location>
        <position position="35"/>
    </location>
    <ligand>
        <name>NAD(+)</name>
        <dbReference type="ChEBI" id="CHEBI:57540"/>
    </ligand>
</feature>
<dbReference type="InterPro" id="IPR036291">
    <property type="entry name" value="NAD(P)-bd_dom_sf"/>
</dbReference>
<dbReference type="EMBL" id="QXDF01000001">
    <property type="protein sequence ID" value="RIA56020.1"/>
    <property type="molecule type" value="Genomic_DNA"/>
</dbReference>
<dbReference type="InterPro" id="IPR001732">
    <property type="entry name" value="UDP-Glc/GDP-Man_DH_N"/>
</dbReference>
<dbReference type="PIRSF" id="PIRSF500134">
    <property type="entry name" value="UDPglc_DH_bac"/>
    <property type="match status" value="1"/>
</dbReference>
<feature type="binding site" evidence="11">
    <location>
        <position position="324"/>
    </location>
    <ligand>
        <name>substrate</name>
    </ligand>
</feature>
<dbReference type="PANTHER" id="PTHR43750:SF3">
    <property type="entry name" value="UDP-GLUCOSE 6-DEHYDROGENASE TUAD"/>
    <property type="match status" value="1"/>
</dbReference>
<dbReference type="InterPro" id="IPR017476">
    <property type="entry name" value="UDP-Glc/GDP-Man"/>
</dbReference>
<organism evidence="15 16">
    <name type="scientific">Dichotomicrobium thermohalophilum</name>
    <dbReference type="NCBI Taxonomy" id="933063"/>
    <lineage>
        <taxon>Bacteria</taxon>
        <taxon>Pseudomonadati</taxon>
        <taxon>Pseudomonadota</taxon>
        <taxon>Alphaproteobacteria</taxon>
        <taxon>Hyphomicrobiales</taxon>
        <taxon>Hyphomicrobiaceae</taxon>
        <taxon>Dichotomicrobium</taxon>
    </lineage>
</organism>
<accession>A0A397Q3C0</accession>
<dbReference type="GO" id="GO:0051287">
    <property type="term" value="F:NAD binding"/>
    <property type="evidence" value="ECO:0007669"/>
    <property type="project" value="InterPro"/>
</dbReference>
<dbReference type="GO" id="GO:0006065">
    <property type="term" value="P:UDP-glucuronate biosynthetic process"/>
    <property type="evidence" value="ECO:0007669"/>
    <property type="project" value="UniProtKB-UniPathway"/>
</dbReference>
<dbReference type="SUPFAM" id="SSF48179">
    <property type="entry name" value="6-phosphogluconate dehydrogenase C-terminal domain-like"/>
    <property type="match status" value="1"/>
</dbReference>
<evidence type="ECO:0000313" key="16">
    <source>
        <dbReference type="Proteomes" id="UP000266273"/>
    </source>
</evidence>
<feature type="binding site" evidence="11">
    <location>
        <begin position="252"/>
        <end position="256"/>
    </location>
    <ligand>
        <name>substrate</name>
    </ligand>
</feature>
<dbReference type="InterPro" id="IPR028357">
    <property type="entry name" value="UDPglc_DH_bac"/>
</dbReference>
<dbReference type="InterPro" id="IPR008927">
    <property type="entry name" value="6-PGluconate_DH-like_C_sf"/>
</dbReference>
<evidence type="ECO:0000256" key="2">
    <source>
        <dbReference type="ARBA" id="ARBA00006601"/>
    </source>
</evidence>
<feature type="binding site" evidence="12">
    <location>
        <position position="331"/>
    </location>
    <ligand>
        <name>NAD(+)</name>
        <dbReference type="ChEBI" id="CHEBI:57540"/>
    </ligand>
</feature>
<reference evidence="15 16" key="1">
    <citation type="submission" date="2018-08" db="EMBL/GenBank/DDBJ databases">
        <title>Genomic Encyclopedia of Archaeal and Bacterial Type Strains, Phase II (KMG-II): from individual species to whole genera.</title>
        <authorList>
            <person name="Goeker M."/>
        </authorList>
    </citation>
    <scope>NUCLEOTIDE SEQUENCE [LARGE SCALE GENOMIC DNA]</scope>
    <source>
        <strain evidence="15 16">DSM 5002</strain>
    </source>
</reference>
<dbReference type="Pfam" id="PF03721">
    <property type="entry name" value="UDPG_MGDP_dh_N"/>
    <property type="match status" value="1"/>
</dbReference>
<dbReference type="EC" id="1.1.1.22" evidence="3 9"/>
<comment type="catalytic activity">
    <reaction evidence="7 9">
        <text>UDP-alpha-D-glucose + 2 NAD(+) + H2O = UDP-alpha-D-glucuronate + 2 NADH + 3 H(+)</text>
        <dbReference type="Rhea" id="RHEA:23596"/>
        <dbReference type="ChEBI" id="CHEBI:15377"/>
        <dbReference type="ChEBI" id="CHEBI:15378"/>
        <dbReference type="ChEBI" id="CHEBI:57540"/>
        <dbReference type="ChEBI" id="CHEBI:57945"/>
        <dbReference type="ChEBI" id="CHEBI:58052"/>
        <dbReference type="ChEBI" id="CHEBI:58885"/>
        <dbReference type="EC" id="1.1.1.22"/>
    </reaction>
</comment>
<dbReference type="Pfam" id="PF00984">
    <property type="entry name" value="UDPG_MGDP_dh"/>
    <property type="match status" value="1"/>
</dbReference>
<feature type="region of interest" description="Disordered" evidence="13">
    <location>
        <begin position="432"/>
        <end position="467"/>
    </location>
</feature>
<protein>
    <recommendedName>
        <fullName evidence="4 9">UDP-glucose 6-dehydrogenase</fullName>
        <ecNumber evidence="3 9">1.1.1.22</ecNumber>
    </recommendedName>
</protein>
<feature type="binding site" evidence="12">
    <location>
        <position position="266"/>
    </location>
    <ligand>
        <name>NAD(+)</name>
        <dbReference type="ChEBI" id="CHEBI:57540"/>
    </ligand>
</feature>
<dbReference type="RefSeq" id="WP_119060855.1">
    <property type="nucleotide sequence ID" value="NZ_QXDF01000001.1"/>
</dbReference>
<feature type="binding site" evidence="12">
    <location>
        <position position="86"/>
    </location>
    <ligand>
        <name>NAD(+)</name>
        <dbReference type="ChEBI" id="CHEBI:57540"/>
    </ligand>
</feature>
<dbReference type="PANTHER" id="PTHR43750">
    <property type="entry name" value="UDP-GLUCOSE 6-DEHYDROGENASE TUAD"/>
    <property type="match status" value="1"/>
</dbReference>
<dbReference type="PIRSF" id="PIRSF000124">
    <property type="entry name" value="UDPglc_GDPman_dh"/>
    <property type="match status" value="1"/>
</dbReference>
<evidence type="ECO:0000256" key="12">
    <source>
        <dbReference type="PIRSR" id="PIRSR500134-3"/>
    </source>
</evidence>
<feature type="compositionally biased region" description="Polar residues" evidence="13">
    <location>
        <begin position="452"/>
        <end position="467"/>
    </location>
</feature>
<dbReference type="GO" id="GO:0003979">
    <property type="term" value="F:UDP-glucose 6-dehydrogenase activity"/>
    <property type="evidence" value="ECO:0007669"/>
    <property type="project" value="UniProtKB-EC"/>
</dbReference>
<comment type="similarity">
    <text evidence="2 9">Belongs to the UDP-glucose/GDP-mannose dehydrogenase family.</text>
</comment>
<evidence type="ECO:0000256" key="3">
    <source>
        <dbReference type="ARBA" id="ARBA00012954"/>
    </source>
</evidence>
<name>A0A397Q3C0_9HYPH</name>
<evidence type="ECO:0000256" key="1">
    <source>
        <dbReference type="ARBA" id="ARBA00004701"/>
    </source>
</evidence>
<evidence type="ECO:0000259" key="14">
    <source>
        <dbReference type="SMART" id="SM00984"/>
    </source>
</evidence>
<dbReference type="UniPathway" id="UPA00038">
    <property type="reaction ID" value="UER00491"/>
</dbReference>
<dbReference type="GO" id="GO:0000271">
    <property type="term" value="P:polysaccharide biosynthetic process"/>
    <property type="evidence" value="ECO:0007669"/>
    <property type="project" value="InterPro"/>
</dbReference>
<comment type="function">
    <text evidence="8">Catalyzes the conversion of UDP-glucose into UDP-glucuronate, one of the precursors of teichuronic acid.</text>
</comment>
<evidence type="ECO:0000256" key="6">
    <source>
        <dbReference type="ARBA" id="ARBA00023027"/>
    </source>
</evidence>
<comment type="caution">
    <text evidence="15">The sequence shown here is derived from an EMBL/GenBank/DDBJ whole genome shotgun (WGS) entry which is preliminary data.</text>
</comment>
<evidence type="ECO:0000313" key="15">
    <source>
        <dbReference type="EMBL" id="RIA56020.1"/>
    </source>
</evidence>
<dbReference type="SUPFAM" id="SSF51735">
    <property type="entry name" value="NAD(P)-binding Rossmann-fold domains"/>
    <property type="match status" value="1"/>
</dbReference>
<dbReference type="SUPFAM" id="SSF52413">
    <property type="entry name" value="UDP-glucose/GDP-mannose dehydrogenase C-terminal domain"/>
    <property type="match status" value="1"/>
</dbReference>
<keyword evidence="16" id="KW-1185">Reference proteome</keyword>
<feature type="binding site" evidence="12">
    <location>
        <position position="155"/>
    </location>
    <ligand>
        <name>NAD(+)</name>
        <dbReference type="ChEBI" id="CHEBI:57540"/>
    </ligand>
</feature>
<evidence type="ECO:0000256" key="10">
    <source>
        <dbReference type="PIRSR" id="PIRSR500134-1"/>
    </source>
</evidence>
<comment type="pathway">
    <text evidence="1">Nucleotide-sugar biosynthesis; UDP-alpha-D-glucuronate biosynthesis; UDP-alpha-D-glucuronate from UDP-alpha-D-glucose: step 1/1.</text>
</comment>
<evidence type="ECO:0000256" key="11">
    <source>
        <dbReference type="PIRSR" id="PIRSR500134-2"/>
    </source>
</evidence>
<dbReference type="NCBIfam" id="TIGR03026">
    <property type="entry name" value="NDP-sugDHase"/>
    <property type="match status" value="1"/>
</dbReference>
<evidence type="ECO:0000256" key="4">
    <source>
        <dbReference type="ARBA" id="ARBA00015132"/>
    </source>
</evidence>
<feature type="active site" description="Nucleophile" evidence="10">
    <location>
        <position position="263"/>
    </location>
</feature>
<dbReference type="Proteomes" id="UP000266273">
    <property type="component" value="Unassembled WGS sequence"/>
</dbReference>
<gene>
    <name evidence="15" type="ORF">BXY53_1111</name>
</gene>
<evidence type="ECO:0000256" key="8">
    <source>
        <dbReference type="ARBA" id="ARBA00053241"/>
    </source>
</evidence>
<evidence type="ECO:0000256" key="7">
    <source>
        <dbReference type="ARBA" id="ARBA00047473"/>
    </source>
</evidence>
<dbReference type="Gene3D" id="3.40.50.720">
    <property type="entry name" value="NAD(P)-binding Rossmann-like Domain"/>
    <property type="match status" value="2"/>
</dbReference>
<dbReference type="InterPro" id="IPR036220">
    <property type="entry name" value="UDP-Glc/GDP-Man_DH_C_sf"/>
</dbReference>
<keyword evidence="5 9" id="KW-0560">Oxidoreductase</keyword>
<dbReference type="InterPro" id="IPR014026">
    <property type="entry name" value="UDP-Glc/GDP-Man_DH_dimer"/>
</dbReference>
<evidence type="ECO:0000256" key="13">
    <source>
        <dbReference type="SAM" id="MobiDB-lite"/>
    </source>
</evidence>
<keyword evidence="6 9" id="KW-0520">NAD</keyword>
<feature type="binding site" evidence="12">
    <location>
        <position position="30"/>
    </location>
    <ligand>
        <name>NAD(+)</name>
        <dbReference type="ChEBI" id="CHEBI:57540"/>
    </ligand>
</feature>
<dbReference type="SMART" id="SM00984">
    <property type="entry name" value="UDPG_MGDP_dh_C"/>
    <property type="match status" value="1"/>
</dbReference>
<proteinExistence type="inferred from homology"/>
<dbReference type="InterPro" id="IPR014027">
    <property type="entry name" value="UDP-Glc/GDP-Man_DH_C"/>
</dbReference>
<dbReference type="Pfam" id="PF03720">
    <property type="entry name" value="UDPG_MGDP_dh_C"/>
    <property type="match status" value="1"/>
</dbReference>
<evidence type="ECO:0000256" key="5">
    <source>
        <dbReference type="ARBA" id="ARBA00023002"/>
    </source>
</evidence>
<dbReference type="Gene3D" id="1.20.5.100">
    <property type="entry name" value="Cytochrome c1, transmembrane anchor, C-terminal"/>
    <property type="match status" value="1"/>
</dbReference>
<feature type="binding site" evidence="12">
    <location>
        <position position="122"/>
    </location>
    <ligand>
        <name>NAD(+)</name>
        <dbReference type="ChEBI" id="CHEBI:57540"/>
    </ligand>
</feature>
<dbReference type="OrthoDB" id="9803238at2"/>
<dbReference type="FunFam" id="1.20.5.100:FF:000001">
    <property type="entry name" value="UDP-glucose 6-dehydrogenase"/>
    <property type="match status" value="1"/>
</dbReference>
<evidence type="ECO:0000256" key="9">
    <source>
        <dbReference type="PIRNR" id="PIRNR000124"/>
    </source>
</evidence>
<feature type="binding site" evidence="11">
    <location>
        <begin position="152"/>
        <end position="155"/>
    </location>
    <ligand>
        <name>substrate</name>
    </ligand>
</feature>
<feature type="binding site" evidence="11">
    <location>
        <position position="207"/>
    </location>
    <ligand>
        <name>substrate</name>
    </ligand>
</feature>
<dbReference type="AlphaFoldDB" id="A0A397Q3C0"/>
<sequence length="467" mass="50888">MNICMIGAGYVGLVSAACFSNFGWHVHCIDKDADKVAGIVDGKMPIYEPGLEELVERNVKAGRLHFSTELAEAVRDADLVFLAVGTPMRRGDGYADLRYVYQAVAEIAPHLNGFTVVTTKSTVPVGTSREIERRLRELRPDADFAVCSNPEFLREGSAIQDFTHPDRVLVGVDNERAKAKMERVYEPLRLRNAPVIFVGRESAELAKYAANAFLAMKISFINEISDLCEEVGADVQQVATAIGSDRRIGDKFLHPGPGFGGSCFPKDVSALVRTGREARAPLSLIEQVEKVNTERKIAMIPRIERAAGGEVRGKTIACLGVTFKPNTDDMRESPSLVILPMLMERGARVRAYDPQGRANAEPLLPGVEWADDALDAAEGADLLVILTEWNEFRALNLRALKERMRGRILVDLRNVMRPEVAAEEGFVYHGVGRREGATGPQPVQPAGDAVSAASQPTPTGIPNATDA</sequence>
<feature type="domain" description="UDP-glucose/GDP-mannose dehydrogenase C-terminal" evidence="14">
    <location>
        <begin position="317"/>
        <end position="418"/>
    </location>
</feature>